<name>A0A540KH45_MALBA</name>
<keyword evidence="2" id="KW-1185">Reference proteome</keyword>
<comment type="caution">
    <text evidence="1">The sequence shown here is derived from an EMBL/GenBank/DDBJ whole genome shotgun (WGS) entry which is preliminary data.</text>
</comment>
<organism evidence="1 2">
    <name type="scientific">Malus baccata</name>
    <name type="common">Siberian crab apple</name>
    <name type="synonym">Pyrus baccata</name>
    <dbReference type="NCBI Taxonomy" id="106549"/>
    <lineage>
        <taxon>Eukaryota</taxon>
        <taxon>Viridiplantae</taxon>
        <taxon>Streptophyta</taxon>
        <taxon>Embryophyta</taxon>
        <taxon>Tracheophyta</taxon>
        <taxon>Spermatophyta</taxon>
        <taxon>Magnoliopsida</taxon>
        <taxon>eudicotyledons</taxon>
        <taxon>Gunneridae</taxon>
        <taxon>Pentapetalae</taxon>
        <taxon>rosids</taxon>
        <taxon>fabids</taxon>
        <taxon>Rosales</taxon>
        <taxon>Rosaceae</taxon>
        <taxon>Amygdaloideae</taxon>
        <taxon>Maleae</taxon>
        <taxon>Malus</taxon>
    </lineage>
</organism>
<gene>
    <name evidence="1" type="ORF">C1H46_040960</name>
</gene>
<proteinExistence type="predicted"/>
<dbReference type="EMBL" id="VIEB01001280">
    <property type="protein sequence ID" value="TQD73509.1"/>
    <property type="molecule type" value="Genomic_DNA"/>
</dbReference>
<evidence type="ECO:0000313" key="2">
    <source>
        <dbReference type="Proteomes" id="UP000315295"/>
    </source>
</evidence>
<dbReference type="AlphaFoldDB" id="A0A540KH45"/>
<dbReference type="Proteomes" id="UP000315295">
    <property type="component" value="Unassembled WGS sequence"/>
</dbReference>
<protein>
    <submittedName>
        <fullName evidence="1">Uncharacterized protein</fullName>
    </submittedName>
</protein>
<sequence>MDAILRKQNRHDELWTSFLDVPDFVAEPGCTIRNSISSTGSIKIEDKLFHLISLCTRPFSHGFIASFALGMNQRSTKLPIGVMLA</sequence>
<evidence type="ECO:0000313" key="1">
    <source>
        <dbReference type="EMBL" id="TQD73509.1"/>
    </source>
</evidence>
<accession>A0A540KH45</accession>
<reference evidence="1 2" key="1">
    <citation type="journal article" date="2019" name="G3 (Bethesda)">
        <title>Sequencing of a Wild Apple (Malus baccata) Genome Unravels the Differences Between Cultivated and Wild Apple Species Regarding Disease Resistance and Cold Tolerance.</title>
        <authorList>
            <person name="Chen X."/>
        </authorList>
    </citation>
    <scope>NUCLEOTIDE SEQUENCE [LARGE SCALE GENOMIC DNA]</scope>
    <source>
        <strain evidence="2">cv. Shandingzi</strain>
        <tissue evidence="1">Leaves</tissue>
    </source>
</reference>